<keyword evidence="10" id="KW-0067">ATP-binding</keyword>
<evidence type="ECO:0000259" key="20">
    <source>
        <dbReference type="PROSITE" id="PS50011"/>
    </source>
</evidence>
<dbReference type="Gramene" id="Pp3c24_4410V3.1">
    <property type="protein sequence ID" value="Pp3c24_4410V3.1"/>
    <property type="gene ID" value="Pp3c24_4410"/>
</dbReference>
<feature type="compositionally biased region" description="Basic and acidic residues" evidence="18">
    <location>
        <begin position="422"/>
        <end position="433"/>
    </location>
</feature>
<evidence type="ECO:0000256" key="8">
    <source>
        <dbReference type="ARBA" id="ARBA00022741"/>
    </source>
</evidence>
<evidence type="ECO:0000256" key="7">
    <source>
        <dbReference type="ARBA" id="ARBA00022729"/>
    </source>
</evidence>
<dbReference type="FunFam" id="1.10.510.10:FF:000495">
    <property type="entry name" value="calcium/calmodulin-regulated receptor-like kinase 1"/>
    <property type="match status" value="1"/>
</dbReference>
<evidence type="ECO:0000256" key="3">
    <source>
        <dbReference type="ARBA" id="ARBA00022527"/>
    </source>
</evidence>
<dbReference type="Gene3D" id="3.30.200.20">
    <property type="entry name" value="Phosphorylase Kinase, domain 1"/>
    <property type="match status" value="1"/>
</dbReference>
<gene>
    <name evidence="22" type="primary">LOC112277052</name>
    <name evidence="21" type="ORF">PHYPA_028612</name>
</gene>
<dbReference type="InterPro" id="IPR001245">
    <property type="entry name" value="Ser-Thr/Tyr_kinase_cat_dom"/>
</dbReference>
<reference evidence="21 23" key="1">
    <citation type="journal article" date="2008" name="Science">
        <title>The Physcomitrella genome reveals evolutionary insights into the conquest of land by plants.</title>
        <authorList>
            <person name="Rensing S."/>
            <person name="Lang D."/>
            <person name="Zimmer A."/>
            <person name="Terry A."/>
            <person name="Salamov A."/>
            <person name="Shapiro H."/>
            <person name="Nishiyama T."/>
            <person name="Perroud P.-F."/>
            <person name="Lindquist E."/>
            <person name="Kamisugi Y."/>
            <person name="Tanahashi T."/>
            <person name="Sakakibara K."/>
            <person name="Fujita T."/>
            <person name="Oishi K."/>
            <person name="Shin-I T."/>
            <person name="Kuroki Y."/>
            <person name="Toyoda A."/>
            <person name="Suzuki Y."/>
            <person name="Hashimoto A."/>
            <person name="Yamaguchi K."/>
            <person name="Sugano A."/>
            <person name="Kohara Y."/>
            <person name="Fujiyama A."/>
            <person name="Anterola A."/>
            <person name="Aoki S."/>
            <person name="Ashton N."/>
            <person name="Barbazuk W.B."/>
            <person name="Barker E."/>
            <person name="Bennetzen J."/>
            <person name="Bezanilla M."/>
            <person name="Blankenship R."/>
            <person name="Cho S.H."/>
            <person name="Dutcher S."/>
            <person name="Estelle M."/>
            <person name="Fawcett J.A."/>
            <person name="Gundlach H."/>
            <person name="Hanada K."/>
            <person name="Heyl A."/>
            <person name="Hicks K.A."/>
            <person name="Hugh J."/>
            <person name="Lohr M."/>
            <person name="Mayer K."/>
            <person name="Melkozernov A."/>
            <person name="Murata T."/>
            <person name="Nelson D."/>
            <person name="Pils B."/>
            <person name="Prigge M."/>
            <person name="Reiss B."/>
            <person name="Renner T."/>
            <person name="Rombauts S."/>
            <person name="Rushton P."/>
            <person name="Sanderfoot A."/>
            <person name="Schween G."/>
            <person name="Shiu S.-H."/>
            <person name="Stueber K."/>
            <person name="Theodoulou F.L."/>
            <person name="Tu H."/>
            <person name="Van de Peer Y."/>
            <person name="Verrier P.J."/>
            <person name="Waters E."/>
            <person name="Wood A."/>
            <person name="Yang L."/>
            <person name="Cove D."/>
            <person name="Cuming A."/>
            <person name="Hasebe M."/>
            <person name="Lucas S."/>
            <person name="Mishler D.B."/>
            <person name="Reski R."/>
            <person name="Grigoriev I."/>
            <person name="Quatrano R.S."/>
            <person name="Boore J.L."/>
        </authorList>
    </citation>
    <scope>NUCLEOTIDE SEQUENCE [LARGE SCALE GENOMIC DNA]</scope>
    <source>
        <strain evidence="22 23">cv. Gransden 2004</strain>
    </source>
</reference>
<dbReference type="PROSITE" id="PS00108">
    <property type="entry name" value="PROTEIN_KINASE_ST"/>
    <property type="match status" value="1"/>
</dbReference>
<keyword evidence="4" id="KW-0245">EGF-like domain</keyword>
<feature type="transmembrane region" description="Helical" evidence="19">
    <location>
        <begin position="23"/>
        <end position="49"/>
    </location>
</feature>
<reference evidence="22" key="3">
    <citation type="submission" date="2020-12" db="UniProtKB">
        <authorList>
            <consortium name="EnsemblPlants"/>
        </authorList>
    </citation>
    <scope>IDENTIFICATION</scope>
</reference>
<dbReference type="RefSeq" id="XP_024364795.1">
    <property type="nucleotide sequence ID" value="XM_024509027.2"/>
</dbReference>
<feature type="domain" description="Protein kinase" evidence="20">
    <location>
        <begin position="127"/>
        <end position="405"/>
    </location>
</feature>
<comment type="catalytic activity">
    <reaction evidence="16">
        <text>L-threonyl-[protein] + ATP = O-phospho-L-threonyl-[protein] + ADP + H(+)</text>
        <dbReference type="Rhea" id="RHEA:46608"/>
        <dbReference type="Rhea" id="RHEA-COMP:11060"/>
        <dbReference type="Rhea" id="RHEA-COMP:11605"/>
        <dbReference type="ChEBI" id="CHEBI:15378"/>
        <dbReference type="ChEBI" id="CHEBI:30013"/>
        <dbReference type="ChEBI" id="CHEBI:30616"/>
        <dbReference type="ChEBI" id="CHEBI:61977"/>
        <dbReference type="ChEBI" id="CHEBI:456216"/>
        <dbReference type="EC" id="2.7.11.1"/>
    </reaction>
</comment>
<dbReference type="PANTHER" id="PTHR47989:SF24">
    <property type="entry name" value="CALCIUM_CALMODULIN-REGULATED RECEPTOR-LIKE KINASE 1 ISOFORM X1"/>
    <property type="match status" value="1"/>
</dbReference>
<reference evidence="21 23" key="2">
    <citation type="journal article" date="2018" name="Plant J.">
        <title>The Physcomitrella patens chromosome-scale assembly reveals moss genome structure and evolution.</title>
        <authorList>
            <person name="Lang D."/>
            <person name="Ullrich K.K."/>
            <person name="Murat F."/>
            <person name="Fuchs J."/>
            <person name="Jenkins J."/>
            <person name="Haas F.B."/>
            <person name="Piednoel M."/>
            <person name="Gundlach H."/>
            <person name="Van Bel M."/>
            <person name="Meyberg R."/>
            <person name="Vives C."/>
            <person name="Morata J."/>
            <person name="Symeonidi A."/>
            <person name="Hiss M."/>
            <person name="Muchero W."/>
            <person name="Kamisugi Y."/>
            <person name="Saleh O."/>
            <person name="Blanc G."/>
            <person name="Decker E.L."/>
            <person name="van Gessel N."/>
            <person name="Grimwood J."/>
            <person name="Hayes R.D."/>
            <person name="Graham S.W."/>
            <person name="Gunter L.E."/>
            <person name="McDaniel S.F."/>
            <person name="Hoernstein S.N.W."/>
            <person name="Larsson A."/>
            <person name="Li F.W."/>
            <person name="Perroud P.F."/>
            <person name="Phillips J."/>
            <person name="Ranjan P."/>
            <person name="Rokshar D.S."/>
            <person name="Rothfels C.J."/>
            <person name="Schneider L."/>
            <person name="Shu S."/>
            <person name="Stevenson D.W."/>
            <person name="Thummler F."/>
            <person name="Tillich M."/>
            <person name="Villarreal Aguilar J.C."/>
            <person name="Widiez T."/>
            <person name="Wong G.K."/>
            <person name="Wymore A."/>
            <person name="Zhang Y."/>
            <person name="Zimmer A.D."/>
            <person name="Quatrano R.S."/>
            <person name="Mayer K.F.X."/>
            <person name="Goodstein D."/>
            <person name="Casacuberta J.M."/>
            <person name="Vandepoele K."/>
            <person name="Reski R."/>
            <person name="Cuming A.C."/>
            <person name="Tuskan G.A."/>
            <person name="Maumus F."/>
            <person name="Salse J."/>
            <person name="Schmutz J."/>
            <person name="Rensing S.A."/>
        </authorList>
    </citation>
    <scope>NUCLEOTIDE SEQUENCE [LARGE SCALE GENOMIC DNA]</scope>
    <source>
        <strain evidence="22 23">cv. Gransden 2004</strain>
    </source>
</reference>
<dbReference type="Gramene" id="Pp3c24_4410V3.2">
    <property type="protein sequence ID" value="Pp3c24_4410V3.2"/>
    <property type="gene ID" value="Pp3c24_4410"/>
</dbReference>
<evidence type="ECO:0000256" key="11">
    <source>
        <dbReference type="ARBA" id="ARBA00022989"/>
    </source>
</evidence>
<evidence type="ECO:0000256" key="15">
    <source>
        <dbReference type="ARBA" id="ARBA00023180"/>
    </source>
</evidence>
<keyword evidence="11 19" id="KW-1133">Transmembrane helix</keyword>
<proteinExistence type="predicted"/>
<keyword evidence="3" id="KW-0723">Serine/threonine-protein kinase</keyword>
<keyword evidence="6 19" id="KW-0812">Transmembrane</keyword>
<dbReference type="RefSeq" id="XP_024364794.1">
    <property type="nucleotide sequence ID" value="XM_024509026.2"/>
</dbReference>
<evidence type="ECO:0000256" key="9">
    <source>
        <dbReference type="ARBA" id="ARBA00022777"/>
    </source>
</evidence>
<dbReference type="InterPro" id="IPR011009">
    <property type="entry name" value="Kinase-like_dom_sf"/>
</dbReference>
<evidence type="ECO:0000256" key="2">
    <source>
        <dbReference type="ARBA" id="ARBA00012513"/>
    </source>
</evidence>
<keyword evidence="8" id="KW-0547">Nucleotide-binding</keyword>
<evidence type="ECO:0000256" key="19">
    <source>
        <dbReference type="SAM" id="Phobius"/>
    </source>
</evidence>
<evidence type="ECO:0000256" key="13">
    <source>
        <dbReference type="ARBA" id="ARBA00023157"/>
    </source>
</evidence>
<keyword evidence="5" id="KW-0808">Transferase</keyword>
<evidence type="ECO:0000256" key="12">
    <source>
        <dbReference type="ARBA" id="ARBA00023136"/>
    </source>
</evidence>
<dbReference type="GO" id="GO:0004672">
    <property type="term" value="F:protein kinase activity"/>
    <property type="evidence" value="ECO:0000318"/>
    <property type="project" value="GO_Central"/>
</dbReference>
<dbReference type="FunFam" id="3.30.200.20:FF:000059">
    <property type="entry name" value="S-receptor-like serine/threonine-protein kinase"/>
    <property type="match status" value="1"/>
</dbReference>
<dbReference type="Pfam" id="PF07714">
    <property type="entry name" value="PK_Tyr_Ser-Thr"/>
    <property type="match status" value="1"/>
</dbReference>
<dbReference type="CDD" id="cd14066">
    <property type="entry name" value="STKc_IRAK"/>
    <property type="match status" value="1"/>
</dbReference>
<dbReference type="InterPro" id="IPR008271">
    <property type="entry name" value="Ser/Thr_kinase_AS"/>
</dbReference>
<keyword evidence="23" id="KW-1185">Reference proteome</keyword>
<dbReference type="Gramene" id="Pp3c24_4410V3.3">
    <property type="protein sequence ID" value="Pp3c24_4410V3.3"/>
    <property type="gene ID" value="Pp3c24_4410"/>
</dbReference>
<dbReference type="STRING" id="3218.A9RN09"/>
<dbReference type="AlphaFoldDB" id="A9RN09"/>
<dbReference type="KEGG" id="ppp:112277052"/>
<dbReference type="PaxDb" id="3218-PP1S18_54V6.1"/>
<dbReference type="GO" id="GO:0005886">
    <property type="term" value="C:plasma membrane"/>
    <property type="evidence" value="ECO:0000318"/>
    <property type="project" value="GO_Central"/>
</dbReference>
<evidence type="ECO:0000256" key="14">
    <source>
        <dbReference type="ARBA" id="ARBA00023170"/>
    </source>
</evidence>
<keyword evidence="14" id="KW-0675">Receptor</keyword>
<feature type="region of interest" description="Disordered" evidence="18">
    <location>
        <begin position="410"/>
        <end position="446"/>
    </location>
</feature>
<dbReference type="EMBL" id="ABEU02000024">
    <property type="protein sequence ID" value="PNR28020.1"/>
    <property type="molecule type" value="Genomic_DNA"/>
</dbReference>
<dbReference type="GO" id="GO:0005524">
    <property type="term" value="F:ATP binding"/>
    <property type="evidence" value="ECO:0007669"/>
    <property type="project" value="UniProtKB-KW"/>
</dbReference>
<protein>
    <recommendedName>
        <fullName evidence="2">non-specific serine/threonine protein kinase</fullName>
        <ecNumber evidence="2">2.7.11.1</ecNumber>
    </recommendedName>
</protein>
<evidence type="ECO:0000256" key="18">
    <source>
        <dbReference type="SAM" id="MobiDB-lite"/>
    </source>
</evidence>
<keyword evidence="12 19" id="KW-0472">Membrane</keyword>
<dbReference type="OrthoDB" id="4062651at2759"/>
<dbReference type="SMART" id="SM00220">
    <property type="entry name" value="S_TKc"/>
    <property type="match status" value="1"/>
</dbReference>
<evidence type="ECO:0000256" key="1">
    <source>
        <dbReference type="ARBA" id="ARBA00004479"/>
    </source>
</evidence>
<keyword evidence="9" id="KW-0418">Kinase</keyword>
<dbReference type="GO" id="GO:0007165">
    <property type="term" value="P:signal transduction"/>
    <property type="evidence" value="ECO:0000318"/>
    <property type="project" value="GO_Central"/>
</dbReference>
<dbReference type="EnsemblPlants" id="Pp3c24_4410V3.3">
    <property type="protein sequence ID" value="Pp3c24_4410V3.3"/>
    <property type="gene ID" value="Pp3c24_4410"/>
</dbReference>
<comment type="catalytic activity">
    <reaction evidence="17">
        <text>L-seryl-[protein] + ATP = O-phospho-L-seryl-[protein] + ADP + H(+)</text>
        <dbReference type="Rhea" id="RHEA:17989"/>
        <dbReference type="Rhea" id="RHEA-COMP:9863"/>
        <dbReference type="Rhea" id="RHEA-COMP:11604"/>
        <dbReference type="ChEBI" id="CHEBI:15378"/>
        <dbReference type="ChEBI" id="CHEBI:29999"/>
        <dbReference type="ChEBI" id="CHEBI:30616"/>
        <dbReference type="ChEBI" id="CHEBI:83421"/>
        <dbReference type="ChEBI" id="CHEBI:456216"/>
        <dbReference type="EC" id="2.7.11.1"/>
    </reaction>
</comment>
<evidence type="ECO:0000256" key="5">
    <source>
        <dbReference type="ARBA" id="ARBA00022679"/>
    </source>
</evidence>
<name>A9RN09_PHYPA</name>
<evidence type="ECO:0000256" key="4">
    <source>
        <dbReference type="ARBA" id="ARBA00022536"/>
    </source>
</evidence>
<dbReference type="EnsemblPlants" id="Pp3c24_4410V3.1">
    <property type="protein sequence ID" value="Pp3c24_4410V3.1"/>
    <property type="gene ID" value="Pp3c24_4410"/>
</dbReference>
<evidence type="ECO:0000256" key="16">
    <source>
        <dbReference type="ARBA" id="ARBA00047899"/>
    </source>
</evidence>
<dbReference type="EnsemblPlants" id="Pp3c24_4410V3.4">
    <property type="protein sequence ID" value="Pp3c24_4410V3.4"/>
    <property type="gene ID" value="Pp3c24_4410"/>
</dbReference>
<dbReference type="GeneID" id="112277052"/>
<dbReference type="eggNOG" id="KOG1187">
    <property type="taxonomic scope" value="Eukaryota"/>
</dbReference>
<evidence type="ECO:0000313" key="21">
    <source>
        <dbReference type="EMBL" id="PNR28020.1"/>
    </source>
</evidence>
<sequence>MAKAAAAPPPVPRTTSPTSNGSLSIGVIIGISIGVFIGVIIASCVALCIGCRKRRLKKRGSSRRGFVLPIRVNGVNSSTIMSDSVSSPPAYVASKGNTWWGGQEKQLIPSSLGVTKFTYKELHKATSNFTALLGQGAFGPVYKAVLHSTGTTLAVKVLAEQSKQGDREFQNEVILLGRLHHRNLVNLVGYCEEKNQRILVYEYMHNGSLERKLVDQNNEPLTWDQRVLIAQDISRGLEYLHEGATPPVVHRDIKSANILLDATMIARVADFGLSKAADSTNIVSGVKGTFGYVDPEYMSTNSFTAKSDVYSFGVLLFELITARNPQQGLMDYVHLAAMGMESKEDWAEIMDPRMNGNCNLQELGDMANIAYKCVGPVGERRPKMRAVAQNLCNLGKRRSKEHAVLSVIEENVPPTRSLPAGERSKPLKSKKDAGIPPLSPPRDYNK</sequence>
<comment type="subcellular location">
    <subcellularLocation>
        <location evidence="1">Membrane</location>
        <topology evidence="1">Single-pass type I membrane protein</topology>
    </subcellularLocation>
</comment>
<dbReference type="SUPFAM" id="SSF56112">
    <property type="entry name" value="Protein kinase-like (PK-like)"/>
    <property type="match status" value="1"/>
</dbReference>
<dbReference type="PROSITE" id="PS50011">
    <property type="entry name" value="PROTEIN_KINASE_DOM"/>
    <property type="match status" value="1"/>
</dbReference>
<evidence type="ECO:0000313" key="22">
    <source>
        <dbReference type="EnsemblPlants" id="Pp3c24_4410V3.1"/>
    </source>
</evidence>
<dbReference type="Gene3D" id="1.10.510.10">
    <property type="entry name" value="Transferase(Phosphotransferase) domain 1"/>
    <property type="match status" value="1"/>
</dbReference>
<dbReference type="Gramene" id="Pp3c24_4410V3.4">
    <property type="protein sequence ID" value="Pp3c24_4410V3.4"/>
    <property type="gene ID" value="Pp3c24_4410"/>
</dbReference>
<dbReference type="EnsemblPlants" id="Pp3c24_4410V3.2">
    <property type="protein sequence ID" value="Pp3c24_4410V3.2"/>
    <property type="gene ID" value="Pp3c24_4410"/>
</dbReference>
<keyword evidence="7" id="KW-0732">Signal</keyword>
<dbReference type="Proteomes" id="UP000006727">
    <property type="component" value="Chromosome 24"/>
</dbReference>
<evidence type="ECO:0000256" key="17">
    <source>
        <dbReference type="ARBA" id="ARBA00048679"/>
    </source>
</evidence>
<accession>A9RN09</accession>
<keyword evidence="13" id="KW-1015">Disulfide bond</keyword>
<organism evidence="21">
    <name type="scientific">Physcomitrium patens</name>
    <name type="common">Spreading-leaved earth moss</name>
    <name type="synonym">Physcomitrella patens</name>
    <dbReference type="NCBI Taxonomy" id="3218"/>
    <lineage>
        <taxon>Eukaryota</taxon>
        <taxon>Viridiplantae</taxon>
        <taxon>Streptophyta</taxon>
        <taxon>Embryophyta</taxon>
        <taxon>Bryophyta</taxon>
        <taxon>Bryophytina</taxon>
        <taxon>Bryopsida</taxon>
        <taxon>Funariidae</taxon>
        <taxon>Funariales</taxon>
        <taxon>Funariaceae</taxon>
        <taxon>Physcomitrium</taxon>
    </lineage>
</organism>
<keyword evidence="15" id="KW-0325">Glycoprotein</keyword>
<dbReference type="PANTHER" id="PTHR47989">
    <property type="entry name" value="OS01G0750732 PROTEIN"/>
    <property type="match status" value="1"/>
</dbReference>
<evidence type="ECO:0000256" key="10">
    <source>
        <dbReference type="ARBA" id="ARBA00022840"/>
    </source>
</evidence>
<dbReference type="InterPro" id="IPR000719">
    <property type="entry name" value="Prot_kinase_dom"/>
</dbReference>
<dbReference type="FunCoup" id="A9RN09">
    <property type="interactions" value="239"/>
</dbReference>
<dbReference type="GO" id="GO:0004674">
    <property type="term" value="F:protein serine/threonine kinase activity"/>
    <property type="evidence" value="ECO:0007669"/>
    <property type="project" value="UniProtKB-KW"/>
</dbReference>
<evidence type="ECO:0000313" key="23">
    <source>
        <dbReference type="Proteomes" id="UP000006727"/>
    </source>
</evidence>
<dbReference type="EC" id="2.7.11.1" evidence="2"/>
<evidence type="ECO:0000256" key="6">
    <source>
        <dbReference type="ARBA" id="ARBA00022692"/>
    </source>
</evidence>